<sequence length="159" mass="17544">MIYVLEMPDGEQPRAWFAYDEADFVRKVAASDALDAEEIHDVSTPRELLGFAGPTPDAVTRAQYPSICAIGDAHGWDTPLYRADYLLGRGVCQPEVVTRRDASEAALQARGDCLVYWNDRDAIGAFEGADSRLAGASRWHARRALYEQLVALDVLADDN</sequence>
<proteinExistence type="predicted"/>
<evidence type="ECO:0000313" key="2">
    <source>
        <dbReference type="EMBL" id="SEK15013.1"/>
    </source>
</evidence>
<dbReference type="Proteomes" id="UP000183529">
    <property type="component" value="Unassembled WGS sequence"/>
</dbReference>
<evidence type="ECO:0000313" key="1">
    <source>
        <dbReference type="EMBL" id="PXX07926.1"/>
    </source>
</evidence>
<protein>
    <submittedName>
        <fullName evidence="2">Uncharacterized protein</fullName>
    </submittedName>
</protein>
<dbReference type="EMBL" id="QJJV01000028">
    <property type="protein sequence ID" value="PXX07926.1"/>
    <property type="molecule type" value="Genomic_DNA"/>
</dbReference>
<evidence type="ECO:0000313" key="3">
    <source>
        <dbReference type="Proteomes" id="UP000183529"/>
    </source>
</evidence>
<comment type="caution">
    <text evidence="2">The sequence shown here is derived from an EMBL/GenBank/DDBJ whole genome shotgun (WGS) entry which is preliminary data.</text>
</comment>
<evidence type="ECO:0000313" key="4">
    <source>
        <dbReference type="Proteomes" id="UP000247515"/>
    </source>
</evidence>
<reference evidence="2 3" key="1">
    <citation type="submission" date="2016-10" db="EMBL/GenBank/DDBJ databases">
        <authorList>
            <person name="Varghese N."/>
            <person name="Submissions S."/>
        </authorList>
    </citation>
    <scope>NUCLEOTIDE SEQUENCE [LARGE SCALE GENOMIC DNA]</scope>
    <source>
        <strain evidence="2 3">LMG 22274</strain>
    </source>
</reference>
<dbReference type="AlphaFoldDB" id="A0AAQ1JYF1"/>
<accession>A0AAQ1JYF1</accession>
<gene>
    <name evidence="1" type="ORF">C7400_12877</name>
    <name evidence="2" type="ORF">SAMN05216550_13337</name>
</gene>
<reference evidence="1 4" key="2">
    <citation type="submission" date="2018-05" db="EMBL/GenBank/DDBJ databases">
        <title>Genomic Encyclopedia of Type Strains, Phase IV (KMG-V): Genome sequencing to study the core and pangenomes of soil and plant-associated prokaryotes.</title>
        <authorList>
            <person name="Whitman W."/>
        </authorList>
    </citation>
    <scope>NUCLEOTIDE SEQUENCE [LARGE SCALE GENOMIC DNA]</scope>
    <source>
        <strain evidence="1 4">SIr-6563</strain>
    </source>
</reference>
<name>A0AAQ1JYF1_9BURK</name>
<dbReference type="EMBL" id="FNZM01000033">
    <property type="protein sequence ID" value="SEK15013.1"/>
    <property type="molecule type" value="Genomic_DNA"/>
</dbReference>
<dbReference type="RefSeq" id="WP_074987561.1">
    <property type="nucleotide sequence ID" value="NZ_CADFGN010000023.1"/>
</dbReference>
<keyword evidence="4" id="KW-1185">Reference proteome</keyword>
<organism evidence="2 3">
    <name type="scientific">Paraburkholderia tropica</name>
    <dbReference type="NCBI Taxonomy" id="92647"/>
    <lineage>
        <taxon>Bacteria</taxon>
        <taxon>Pseudomonadati</taxon>
        <taxon>Pseudomonadota</taxon>
        <taxon>Betaproteobacteria</taxon>
        <taxon>Burkholderiales</taxon>
        <taxon>Burkholderiaceae</taxon>
        <taxon>Paraburkholderia</taxon>
    </lineage>
</organism>
<dbReference type="Proteomes" id="UP000247515">
    <property type="component" value="Unassembled WGS sequence"/>
</dbReference>